<sequence length="233" mass="27039">MREISVELERNNPFVRSSIAMKHYCQRVEKQNKEIRMLIVHHDLDLRRFSDAIQTDVAVIFSTVDILDSSLDPLAYPQLSPNGDPVSHINIAHNAPTISNSRAPRNKLTMLQYTAYRLAIREEFSTHTMLHHSQKLFLLLIVDMYMRIEGSRLHFIRQNQTILRSEFYNNLTNYLESNINASNVGRGVIKPSSFNGSPRNIYPNYLNVMSIVQHFITFFIHYNDLQSKFAGNI</sequence>
<dbReference type="PANTHER" id="PTHR45786">
    <property type="entry name" value="DNA BINDING PROTEIN-LIKE"/>
    <property type="match status" value="1"/>
</dbReference>
<feature type="domain" description="Helitron helicase-like" evidence="1">
    <location>
        <begin position="113"/>
        <end position="215"/>
    </location>
</feature>
<organism evidence="2 3">
    <name type="scientific">Euphydryas editha</name>
    <name type="common">Edith's checkerspot</name>
    <dbReference type="NCBI Taxonomy" id="104508"/>
    <lineage>
        <taxon>Eukaryota</taxon>
        <taxon>Metazoa</taxon>
        <taxon>Ecdysozoa</taxon>
        <taxon>Arthropoda</taxon>
        <taxon>Hexapoda</taxon>
        <taxon>Insecta</taxon>
        <taxon>Pterygota</taxon>
        <taxon>Neoptera</taxon>
        <taxon>Endopterygota</taxon>
        <taxon>Lepidoptera</taxon>
        <taxon>Glossata</taxon>
        <taxon>Ditrysia</taxon>
        <taxon>Papilionoidea</taxon>
        <taxon>Nymphalidae</taxon>
        <taxon>Nymphalinae</taxon>
        <taxon>Euphydryas</taxon>
    </lineage>
</organism>
<dbReference type="InterPro" id="IPR025476">
    <property type="entry name" value="Helitron_helicase-like"/>
</dbReference>
<comment type="caution">
    <text evidence="2">The sequence shown here is derived from an EMBL/GenBank/DDBJ whole genome shotgun (WGS) entry which is preliminary data.</text>
</comment>
<dbReference type="EMBL" id="CAKOGL010000030">
    <property type="protein sequence ID" value="CAH2107506.1"/>
    <property type="molecule type" value="Genomic_DNA"/>
</dbReference>
<reference evidence="2" key="1">
    <citation type="submission" date="2022-03" db="EMBL/GenBank/DDBJ databases">
        <authorList>
            <person name="Tunstrom K."/>
        </authorList>
    </citation>
    <scope>NUCLEOTIDE SEQUENCE</scope>
</reference>
<gene>
    <name evidence="2" type="ORF">EEDITHA_LOCUS21535</name>
</gene>
<keyword evidence="3" id="KW-1185">Reference proteome</keyword>
<name>A0AAU9VBE2_EUPED</name>
<proteinExistence type="predicted"/>
<evidence type="ECO:0000259" key="1">
    <source>
        <dbReference type="Pfam" id="PF14214"/>
    </source>
</evidence>
<evidence type="ECO:0000313" key="2">
    <source>
        <dbReference type="EMBL" id="CAH2107506.1"/>
    </source>
</evidence>
<protein>
    <recommendedName>
        <fullName evidence="1">Helitron helicase-like domain-containing protein</fullName>
    </recommendedName>
</protein>
<evidence type="ECO:0000313" key="3">
    <source>
        <dbReference type="Proteomes" id="UP001153954"/>
    </source>
</evidence>
<accession>A0AAU9VBE2</accession>
<dbReference type="PANTHER" id="PTHR45786:SF74">
    <property type="entry name" value="ATP-DEPENDENT DNA HELICASE"/>
    <property type="match status" value="1"/>
</dbReference>
<dbReference type="AlphaFoldDB" id="A0AAU9VBE2"/>
<dbReference type="Pfam" id="PF14214">
    <property type="entry name" value="Helitron_like_N"/>
    <property type="match status" value="1"/>
</dbReference>
<dbReference type="Proteomes" id="UP001153954">
    <property type="component" value="Unassembled WGS sequence"/>
</dbReference>